<reference evidence="5 6" key="1">
    <citation type="submission" date="2022-10" db="EMBL/GenBank/DDBJ databases">
        <title>Defluviimonas sp. nov., isolated from ocean surface sediments.</title>
        <authorList>
            <person name="He W."/>
            <person name="Wang L."/>
            <person name="Zhang D.-F."/>
        </authorList>
    </citation>
    <scope>NUCLEOTIDE SEQUENCE [LARGE SCALE GENOMIC DNA]</scope>
    <source>
        <strain evidence="5 6">WL0050</strain>
    </source>
</reference>
<organism evidence="5 6">
    <name type="scientific">Albidovulum litorale</name>
    <dbReference type="NCBI Taxonomy" id="2984134"/>
    <lineage>
        <taxon>Bacteria</taxon>
        <taxon>Pseudomonadati</taxon>
        <taxon>Pseudomonadota</taxon>
        <taxon>Alphaproteobacteria</taxon>
        <taxon>Rhodobacterales</taxon>
        <taxon>Paracoccaceae</taxon>
        <taxon>Albidovulum</taxon>
    </lineage>
</organism>
<proteinExistence type="inferred from homology"/>
<dbReference type="Gene3D" id="3.90.1590.10">
    <property type="entry name" value="glutathione-dependent formaldehyde- activating enzyme (gfa)"/>
    <property type="match status" value="1"/>
</dbReference>
<comment type="caution">
    <text evidence="5">The sequence shown here is derived from an EMBL/GenBank/DDBJ whole genome shotgun (WGS) entry which is preliminary data.</text>
</comment>
<dbReference type="EMBL" id="JAOWKZ010000002">
    <property type="protein sequence ID" value="MCV2871909.1"/>
    <property type="molecule type" value="Genomic_DNA"/>
</dbReference>
<accession>A0ABT2ZLB6</accession>
<gene>
    <name evidence="5" type="ORF">OEZ71_06330</name>
</gene>
<evidence type="ECO:0000313" key="6">
    <source>
        <dbReference type="Proteomes" id="UP001652564"/>
    </source>
</evidence>
<dbReference type="InterPro" id="IPR011057">
    <property type="entry name" value="Mss4-like_sf"/>
</dbReference>
<keyword evidence="2" id="KW-0479">Metal-binding</keyword>
<evidence type="ECO:0000313" key="5">
    <source>
        <dbReference type="EMBL" id="MCV2871909.1"/>
    </source>
</evidence>
<dbReference type="InterPro" id="IPR006913">
    <property type="entry name" value="CENP-V/GFA"/>
</dbReference>
<feature type="domain" description="CENP-V/GFA" evidence="4">
    <location>
        <begin position="8"/>
        <end position="52"/>
    </location>
</feature>
<keyword evidence="3" id="KW-0862">Zinc</keyword>
<sequence>MEHQATHVTGGCLCGNIRYEADVFLHDGYICHCTICQRSTGQPAEITVLIKAGTQVSERRTKILCVLGYGKTRVLRELRLSHRMAGIGGRG</sequence>
<evidence type="ECO:0000259" key="4">
    <source>
        <dbReference type="Pfam" id="PF04828"/>
    </source>
</evidence>
<comment type="similarity">
    <text evidence="1">Belongs to the Gfa family.</text>
</comment>
<name>A0ABT2ZLB6_9RHOB</name>
<protein>
    <recommendedName>
        <fullName evidence="4">CENP-V/GFA domain-containing protein</fullName>
    </recommendedName>
</protein>
<evidence type="ECO:0000256" key="3">
    <source>
        <dbReference type="ARBA" id="ARBA00022833"/>
    </source>
</evidence>
<dbReference type="Pfam" id="PF04828">
    <property type="entry name" value="GFA"/>
    <property type="match status" value="1"/>
</dbReference>
<evidence type="ECO:0000256" key="2">
    <source>
        <dbReference type="ARBA" id="ARBA00022723"/>
    </source>
</evidence>
<dbReference type="RefSeq" id="WP_263740007.1">
    <property type="nucleotide sequence ID" value="NZ_JAOWKZ010000002.1"/>
</dbReference>
<dbReference type="Proteomes" id="UP001652564">
    <property type="component" value="Unassembled WGS sequence"/>
</dbReference>
<dbReference type="SUPFAM" id="SSF51316">
    <property type="entry name" value="Mss4-like"/>
    <property type="match status" value="1"/>
</dbReference>
<evidence type="ECO:0000256" key="1">
    <source>
        <dbReference type="ARBA" id="ARBA00005495"/>
    </source>
</evidence>
<keyword evidence="6" id="KW-1185">Reference proteome</keyword>